<dbReference type="PANTHER" id="PTHR13182:SF8">
    <property type="entry name" value="CYTOPLASMIC 60S SUBUNIT BIOGENESIS FACTOR ZNF622"/>
    <property type="match status" value="1"/>
</dbReference>
<feature type="compositionally biased region" description="Low complexity" evidence="1">
    <location>
        <begin position="50"/>
        <end position="60"/>
    </location>
</feature>
<name>A0A0F9WXK9_TRIHA</name>
<dbReference type="EMBL" id="JOKZ01000620">
    <property type="protein sequence ID" value="KKO97179.1"/>
    <property type="molecule type" value="Genomic_DNA"/>
</dbReference>
<feature type="region of interest" description="Disordered" evidence="1">
    <location>
        <begin position="44"/>
        <end position="63"/>
    </location>
</feature>
<evidence type="ECO:0000256" key="1">
    <source>
        <dbReference type="SAM" id="MobiDB-lite"/>
    </source>
</evidence>
<dbReference type="Pfam" id="PF12756">
    <property type="entry name" value="zf-C2H2_2"/>
    <property type="match status" value="1"/>
</dbReference>
<evidence type="ECO:0000259" key="3">
    <source>
        <dbReference type="Pfam" id="PF12874"/>
    </source>
</evidence>
<evidence type="ECO:0000313" key="5">
    <source>
        <dbReference type="Proteomes" id="UP000034112"/>
    </source>
</evidence>
<dbReference type="PANTHER" id="PTHR13182">
    <property type="entry name" value="ZINC FINGER PROTEIN 622"/>
    <property type="match status" value="1"/>
</dbReference>
<reference evidence="5" key="1">
    <citation type="journal article" date="2015" name="Genome Announc.">
        <title>Draft whole-genome sequence of the biocontrol agent Trichoderma harzianum T6776.</title>
        <authorList>
            <person name="Baroncelli R."/>
            <person name="Piaggeschi G."/>
            <person name="Fiorini L."/>
            <person name="Bertolini E."/>
            <person name="Zapparata A."/>
            <person name="Pe M.E."/>
            <person name="Sarrocco S."/>
            <person name="Vannacci G."/>
        </authorList>
    </citation>
    <scope>NUCLEOTIDE SEQUENCE [LARGE SCALE GENOMIC DNA]</scope>
    <source>
        <strain evidence="5">T6776</strain>
    </source>
</reference>
<feature type="domain" description="ZN622/Rei1/Reh1 zinc finger C2H2-type" evidence="2">
    <location>
        <begin position="96"/>
        <end position="186"/>
    </location>
</feature>
<dbReference type="InterPro" id="IPR041661">
    <property type="entry name" value="ZN622/Rei1/Reh1_Znf-C2H2"/>
</dbReference>
<dbReference type="OMA" id="RVHAKSE"/>
<gene>
    <name evidence="4" type="ORF">THAR02_10720</name>
</gene>
<dbReference type="SUPFAM" id="SSF57667">
    <property type="entry name" value="beta-beta-alpha zinc fingers"/>
    <property type="match status" value="1"/>
</dbReference>
<feature type="domain" description="C2H2-type" evidence="3">
    <location>
        <begin position="8"/>
        <end position="31"/>
    </location>
</feature>
<dbReference type="Proteomes" id="UP000034112">
    <property type="component" value="Unassembled WGS sequence"/>
</dbReference>
<evidence type="ECO:0000313" key="4">
    <source>
        <dbReference type="EMBL" id="KKO97179.1"/>
    </source>
</evidence>
<comment type="caution">
    <text evidence="4">The sequence shown here is derived from an EMBL/GenBank/DDBJ whole genome shotgun (WGS) entry which is preliminary data.</text>
</comment>
<dbReference type="AlphaFoldDB" id="A0A0F9WXK9"/>
<dbReference type="Pfam" id="PF12874">
    <property type="entry name" value="zf-met"/>
    <property type="match status" value="1"/>
</dbReference>
<dbReference type="InterPro" id="IPR013087">
    <property type="entry name" value="Znf_C2H2_type"/>
</dbReference>
<protein>
    <submittedName>
        <fullName evidence="4">Uncharacterized protein</fullName>
    </submittedName>
</protein>
<dbReference type="InterPro" id="IPR036236">
    <property type="entry name" value="Znf_C2H2_sf"/>
</dbReference>
<organism evidence="4 5">
    <name type="scientific">Trichoderma harzianum</name>
    <name type="common">Hypocrea lixii</name>
    <dbReference type="NCBI Taxonomy" id="5544"/>
    <lineage>
        <taxon>Eukaryota</taxon>
        <taxon>Fungi</taxon>
        <taxon>Dikarya</taxon>
        <taxon>Ascomycota</taxon>
        <taxon>Pezizomycotina</taxon>
        <taxon>Sordariomycetes</taxon>
        <taxon>Hypocreomycetidae</taxon>
        <taxon>Hypocreales</taxon>
        <taxon>Hypocreaceae</taxon>
        <taxon>Trichoderma</taxon>
    </lineage>
</organism>
<sequence>MEDKSPSFCRLCNIALASPNDWRQHAKSDWHVYNLRVRVAEPGTVVPRPSSSSSSKASSALNPQKAVDAVNKNYLDDDPDSVDTELSVEPEFNPGQCLFCGTENDTFEDNLAHMFKEHSFAIPHEADLTVEPDTLIGYLHLVIYGYRECILCATNRSSVEGIQHHMMAKGHCRFNVTSDTADFYNIPTLEYHADEELLRLPSGKLLGHRTRTSGSAAPTVARQTGEPRVEAAASQLMMPTQPSDLVSVQDDNTGAPSHTQLSRLTRGDQQSLAHLPDHEVRSLLATSARHIDQLRREEKDAQLKLETAGNTTLTGHFRMDTSKRFRGPWG</sequence>
<proteinExistence type="predicted"/>
<evidence type="ECO:0000259" key="2">
    <source>
        <dbReference type="Pfam" id="PF12756"/>
    </source>
</evidence>
<dbReference type="OrthoDB" id="19329at2759"/>
<accession>A0A0F9WXK9</accession>
<dbReference type="GO" id="GO:0030687">
    <property type="term" value="C:preribosome, large subunit precursor"/>
    <property type="evidence" value="ECO:0007669"/>
    <property type="project" value="TreeGrafter"/>
</dbReference>
<dbReference type="GO" id="GO:0042273">
    <property type="term" value="P:ribosomal large subunit biogenesis"/>
    <property type="evidence" value="ECO:0007669"/>
    <property type="project" value="TreeGrafter"/>
</dbReference>
<dbReference type="InterPro" id="IPR040025">
    <property type="entry name" value="Znf622/Rei1/Reh1"/>
</dbReference>